<dbReference type="PRINTS" id="PR00377">
    <property type="entry name" value="IMPHPHTASES"/>
</dbReference>
<dbReference type="Gene3D" id="3.40.190.80">
    <property type="match status" value="1"/>
</dbReference>
<dbReference type="EC" id="3.1.3.25" evidence="8"/>
<dbReference type="PROSITE" id="PS00629">
    <property type="entry name" value="IMP_1"/>
    <property type="match status" value="1"/>
</dbReference>
<dbReference type="GO" id="GO:0007165">
    <property type="term" value="P:signal transduction"/>
    <property type="evidence" value="ECO:0007669"/>
    <property type="project" value="TreeGrafter"/>
</dbReference>
<comment type="cofactor">
    <cofactor evidence="2 7 8">
        <name>Mg(2+)</name>
        <dbReference type="ChEBI" id="CHEBI:18420"/>
    </cofactor>
</comment>
<dbReference type="CDD" id="cd01639">
    <property type="entry name" value="IMPase"/>
    <property type="match status" value="1"/>
</dbReference>
<dbReference type="Pfam" id="PF00459">
    <property type="entry name" value="Inositol_P"/>
    <property type="match status" value="1"/>
</dbReference>
<dbReference type="SUPFAM" id="SSF56655">
    <property type="entry name" value="Carbohydrate phosphatase"/>
    <property type="match status" value="1"/>
</dbReference>
<gene>
    <name evidence="9" type="primary">suhB</name>
    <name evidence="9" type="ORF">PNK_0039</name>
</gene>
<evidence type="ECO:0000256" key="8">
    <source>
        <dbReference type="RuleBase" id="RU364068"/>
    </source>
</evidence>
<comment type="similarity">
    <text evidence="3 8">Belongs to the inositol monophosphatase superfamily.</text>
</comment>
<dbReference type="AlphaFoldDB" id="A0A0U5J8D4"/>
<evidence type="ECO:0000256" key="7">
    <source>
        <dbReference type="PIRSR" id="PIRSR600760-2"/>
    </source>
</evidence>
<protein>
    <recommendedName>
        <fullName evidence="8">Inositol-1-monophosphatase</fullName>
        <ecNumber evidence="8">3.1.3.25</ecNumber>
    </recommendedName>
</protein>
<dbReference type="PRINTS" id="PR01959">
    <property type="entry name" value="SBIMPHPHTASE"/>
</dbReference>
<feature type="binding site" evidence="7">
    <location>
        <position position="113"/>
    </location>
    <ligand>
        <name>Mg(2+)</name>
        <dbReference type="ChEBI" id="CHEBI:18420"/>
        <label>1</label>
        <note>catalytic</note>
    </ligand>
</feature>
<dbReference type="GO" id="GO:0008934">
    <property type="term" value="F:inositol monophosphate 1-phosphatase activity"/>
    <property type="evidence" value="ECO:0007669"/>
    <property type="project" value="InterPro"/>
</dbReference>
<dbReference type="GO" id="GO:0046872">
    <property type="term" value="F:metal ion binding"/>
    <property type="evidence" value="ECO:0007669"/>
    <property type="project" value="UniProtKB-KW"/>
</dbReference>
<sequence length="296" mass="33352">MNFDDMPYKHYQSNDTPFATGFRMHDSAQLSHWLSLATKIAHQAGTILKKYWGNLQSIQEKDFPGDLVTEADKQSEQLIVNALQKKFTSHQILAEESGLFTTESEFIWVVDPLDGTTNYAHQYPMVAISIALLHQHIPLIGIVYNPLTEEFFSAAQGLGAYLNQKPIRVSNCTSLKDSLLATGFAYDRRETEDNNYAEFCRFTHLTQGVRRAGSAALDLAYVACGRLDGYWERGLKPWDMAAGTLLVQEAGGRASSYNLDPIDWSSGRILASNSFLHEKMSQELLFPTQFKKLRLN</sequence>
<dbReference type="FunFam" id="3.40.190.80:FF:000002">
    <property type="entry name" value="Inositol-1-monophosphatase"/>
    <property type="match status" value="1"/>
</dbReference>
<dbReference type="PROSITE" id="PS00630">
    <property type="entry name" value="IMP_2"/>
    <property type="match status" value="1"/>
</dbReference>
<evidence type="ECO:0000256" key="4">
    <source>
        <dbReference type="ARBA" id="ARBA00022723"/>
    </source>
</evidence>
<dbReference type="InterPro" id="IPR020550">
    <property type="entry name" value="Inositol_monophosphatase_CS"/>
</dbReference>
<evidence type="ECO:0000313" key="9">
    <source>
        <dbReference type="EMBL" id="CUI15678.1"/>
    </source>
</evidence>
<dbReference type="PANTHER" id="PTHR20854:SF4">
    <property type="entry name" value="INOSITOL-1-MONOPHOSPHATASE-RELATED"/>
    <property type="match status" value="1"/>
</dbReference>
<dbReference type="Gene3D" id="3.30.540.10">
    <property type="entry name" value="Fructose-1,6-Bisphosphatase, subunit A, domain 1"/>
    <property type="match status" value="1"/>
</dbReference>
<dbReference type="InterPro" id="IPR020583">
    <property type="entry name" value="Inositol_monoP_metal-BS"/>
</dbReference>
<keyword evidence="10" id="KW-1185">Reference proteome</keyword>
<feature type="binding site" evidence="7">
    <location>
        <position position="95"/>
    </location>
    <ligand>
        <name>Mg(2+)</name>
        <dbReference type="ChEBI" id="CHEBI:18420"/>
        <label>1</label>
        <note>catalytic</note>
    </ligand>
</feature>
<dbReference type="STRING" id="389348.PNK_0039"/>
<reference evidence="10" key="1">
    <citation type="submission" date="2015-09" db="EMBL/GenBank/DDBJ databases">
        <authorList>
            <person name="Bertelli C."/>
        </authorList>
    </citation>
    <scope>NUCLEOTIDE SEQUENCE [LARGE SCALE GENOMIC DNA]</scope>
    <source>
        <strain evidence="10">KNic</strain>
    </source>
</reference>
<accession>A0A0U5J8D4</accession>
<name>A0A0U5J8D4_9BACT</name>
<evidence type="ECO:0000256" key="6">
    <source>
        <dbReference type="ARBA" id="ARBA00022842"/>
    </source>
</evidence>
<organism evidence="9 10">
    <name type="scientific">Candidatus Protochlamydia naegleriophila</name>
    <dbReference type="NCBI Taxonomy" id="389348"/>
    <lineage>
        <taxon>Bacteria</taxon>
        <taxon>Pseudomonadati</taxon>
        <taxon>Chlamydiota</taxon>
        <taxon>Chlamydiia</taxon>
        <taxon>Parachlamydiales</taxon>
        <taxon>Parachlamydiaceae</taxon>
        <taxon>Candidatus Protochlamydia</taxon>
    </lineage>
</organism>
<dbReference type="InterPro" id="IPR033942">
    <property type="entry name" value="IMPase"/>
</dbReference>
<keyword evidence="6 7" id="KW-0460">Magnesium</keyword>
<proteinExistence type="inferred from homology"/>
<keyword evidence="4 7" id="KW-0479">Metal-binding</keyword>
<feature type="binding site" evidence="7">
    <location>
        <position position="114"/>
    </location>
    <ligand>
        <name>Mg(2+)</name>
        <dbReference type="ChEBI" id="CHEBI:18420"/>
        <label>1</label>
        <note>catalytic</note>
    </ligand>
</feature>
<keyword evidence="5 8" id="KW-0378">Hydrolase</keyword>
<feature type="binding site" evidence="7">
    <location>
        <position position="239"/>
    </location>
    <ligand>
        <name>Mg(2+)</name>
        <dbReference type="ChEBI" id="CHEBI:18420"/>
        <label>1</label>
        <note>catalytic</note>
    </ligand>
</feature>
<dbReference type="GO" id="GO:0046854">
    <property type="term" value="P:phosphatidylinositol phosphate biosynthetic process"/>
    <property type="evidence" value="ECO:0007669"/>
    <property type="project" value="InterPro"/>
</dbReference>
<dbReference type="EMBL" id="LN879502">
    <property type="protein sequence ID" value="CUI15678.1"/>
    <property type="molecule type" value="Genomic_DNA"/>
</dbReference>
<dbReference type="FunFam" id="3.30.540.10:FF:000003">
    <property type="entry name" value="Inositol-1-monophosphatase"/>
    <property type="match status" value="1"/>
</dbReference>
<comment type="catalytic activity">
    <reaction evidence="1 8">
        <text>a myo-inositol phosphate + H2O = myo-inositol + phosphate</text>
        <dbReference type="Rhea" id="RHEA:24056"/>
        <dbReference type="ChEBI" id="CHEBI:15377"/>
        <dbReference type="ChEBI" id="CHEBI:17268"/>
        <dbReference type="ChEBI" id="CHEBI:43474"/>
        <dbReference type="ChEBI" id="CHEBI:84139"/>
        <dbReference type="EC" id="3.1.3.25"/>
    </reaction>
</comment>
<dbReference type="Proteomes" id="UP000069902">
    <property type="component" value="Chromosome cPNK"/>
</dbReference>
<feature type="binding site" evidence="7">
    <location>
        <position position="111"/>
    </location>
    <ligand>
        <name>Mg(2+)</name>
        <dbReference type="ChEBI" id="CHEBI:18420"/>
        <label>1</label>
        <note>catalytic</note>
    </ligand>
</feature>
<dbReference type="GO" id="GO:0006020">
    <property type="term" value="P:inositol metabolic process"/>
    <property type="evidence" value="ECO:0007669"/>
    <property type="project" value="TreeGrafter"/>
</dbReference>
<evidence type="ECO:0000256" key="2">
    <source>
        <dbReference type="ARBA" id="ARBA00001946"/>
    </source>
</evidence>
<evidence type="ECO:0000256" key="1">
    <source>
        <dbReference type="ARBA" id="ARBA00001033"/>
    </source>
</evidence>
<dbReference type="KEGG" id="pnl:PNK_0039"/>
<evidence type="ECO:0000313" key="10">
    <source>
        <dbReference type="Proteomes" id="UP000069902"/>
    </source>
</evidence>
<dbReference type="PATRIC" id="fig|389348.3.peg.46"/>
<evidence type="ECO:0000256" key="3">
    <source>
        <dbReference type="ARBA" id="ARBA00009759"/>
    </source>
</evidence>
<dbReference type="InterPro" id="IPR000760">
    <property type="entry name" value="Inositol_monophosphatase-like"/>
</dbReference>
<dbReference type="PANTHER" id="PTHR20854">
    <property type="entry name" value="INOSITOL MONOPHOSPHATASE"/>
    <property type="match status" value="1"/>
</dbReference>
<dbReference type="InParanoid" id="A0A0U5J8D4"/>
<dbReference type="InterPro" id="IPR022337">
    <property type="entry name" value="Inositol_monophosphatase_SuhB"/>
</dbReference>
<evidence type="ECO:0000256" key="5">
    <source>
        <dbReference type="ARBA" id="ARBA00022801"/>
    </source>
</evidence>